<sequence length="506" mass="60161">MITVKLPYSIQDIEDKGYLRQTIIQYNSVLRKLINGSLRGYKVDFQLFDYNLLDTWFIESAVYDAKAIVKSLQKNYAEIDSDIKEAEKDLNYWKSKEKTWYSKKQVKKLQKRIIRLNQRKKRGIKYVAGSRYNFIQRCKGKLSYEEWKENTYSPLYSVGEKSSGTKHVHGNRKFKLSEDLKEITLKLHDRKITIHLPNYLRPSYRQTLSNLYIHQVNDDCPITYKIDFNYVYISFDESIVIPDKKQYNYIENRVLGIDMNPNYIGVTITDWFGSENFKVIKSLVFSNKELYDEYKEYNNKGLKTNHPDRIKIYNKMDFNTQYIAKEIIKLCIYYKCDLIAYEGLNIDSKETYRGNDNNFLINNLWNRNTFVHTLNKLSNIHGLKLQKVKPEYSSFIGNFLFRDLNIPDMCLSAFEISRRGYEINNQYVKNNEEKDKIIIFPNGLFRQRYVESLKEFNIPTWVTSLKGCYDFLKKADIMYRLSIDNFNLLFSKCLSNSTKLKLSIII</sequence>
<keyword evidence="2" id="KW-1185">Reference proteome</keyword>
<dbReference type="EMBL" id="OR769223">
    <property type="protein sequence ID" value="WQJ53373.1"/>
    <property type="molecule type" value="Genomic_DNA"/>
</dbReference>
<dbReference type="Proteomes" id="UP001358193">
    <property type="component" value="Segment"/>
</dbReference>
<protein>
    <recommendedName>
        <fullName evidence="3">Transposase</fullName>
    </recommendedName>
</protein>
<reference evidence="1 2" key="1">
    <citation type="submission" date="2023-11" db="EMBL/GenBank/DDBJ databases">
        <authorList>
            <person name="Cook R."/>
            <person name="Crisci M."/>
            <person name="Pye H."/>
            <person name="Adriaenssens E."/>
            <person name="Santini J."/>
        </authorList>
    </citation>
    <scope>NUCLEOTIDE SEQUENCE [LARGE SCALE GENOMIC DNA]</scope>
    <source>
        <strain evidence="1">Lak_Megaphage_Sonny</strain>
    </source>
</reference>
<proteinExistence type="predicted"/>
<evidence type="ECO:0008006" key="3">
    <source>
        <dbReference type="Google" id="ProtNLM"/>
    </source>
</evidence>
<evidence type="ECO:0000313" key="1">
    <source>
        <dbReference type="EMBL" id="WQJ53373.1"/>
    </source>
</evidence>
<name>A0ABZ0Z2F3_9CAUD</name>
<accession>A0ABZ0Z2F3</accession>
<organism evidence="1 2">
    <name type="scientific">phage Lak_Megaphage_Sonny</name>
    <dbReference type="NCBI Taxonomy" id="3109229"/>
    <lineage>
        <taxon>Viruses</taxon>
        <taxon>Duplodnaviria</taxon>
        <taxon>Heunggongvirae</taxon>
        <taxon>Uroviricota</taxon>
        <taxon>Caudoviricetes</taxon>
        <taxon>Caudoviricetes code 15 clade</taxon>
    </lineage>
</organism>
<evidence type="ECO:0000313" key="2">
    <source>
        <dbReference type="Proteomes" id="UP001358193"/>
    </source>
</evidence>